<evidence type="ECO:0000313" key="8">
    <source>
        <dbReference type="Proteomes" id="UP000179786"/>
    </source>
</evidence>
<dbReference type="PANTHER" id="PTHR23501">
    <property type="entry name" value="MAJOR FACILITATOR SUPERFAMILY"/>
    <property type="match status" value="1"/>
</dbReference>
<keyword evidence="8" id="KW-1185">Reference proteome</keyword>
<dbReference type="GO" id="GO:0022857">
    <property type="term" value="F:transmembrane transporter activity"/>
    <property type="evidence" value="ECO:0007669"/>
    <property type="project" value="InterPro"/>
</dbReference>
<dbReference type="PANTHER" id="PTHR23501:SF174">
    <property type="entry name" value="MULTIDRUG EXPORT PROTEIN EMRB-RELATED"/>
    <property type="match status" value="1"/>
</dbReference>
<feature type="transmembrane region" description="Helical" evidence="5">
    <location>
        <begin position="441"/>
        <end position="463"/>
    </location>
</feature>
<evidence type="ECO:0000256" key="2">
    <source>
        <dbReference type="ARBA" id="ARBA00022692"/>
    </source>
</evidence>
<evidence type="ECO:0000256" key="5">
    <source>
        <dbReference type="SAM" id="Phobius"/>
    </source>
</evidence>
<proteinExistence type="predicted"/>
<comment type="caution">
    <text evidence="7">The sequence shown here is derived from an EMBL/GenBank/DDBJ whole genome shotgun (WGS) entry which is preliminary data.</text>
</comment>
<dbReference type="Gene3D" id="1.20.1720.10">
    <property type="entry name" value="Multidrug resistance protein D"/>
    <property type="match status" value="1"/>
</dbReference>
<dbReference type="InterPro" id="IPR020846">
    <property type="entry name" value="MFS_dom"/>
</dbReference>
<evidence type="ECO:0000259" key="6">
    <source>
        <dbReference type="PROSITE" id="PS50850"/>
    </source>
</evidence>
<comment type="subcellular location">
    <subcellularLocation>
        <location evidence="1">Membrane</location>
        <topology evidence="1">Multi-pass membrane protein</topology>
    </subcellularLocation>
</comment>
<dbReference type="GO" id="GO:0005886">
    <property type="term" value="C:plasma membrane"/>
    <property type="evidence" value="ECO:0007669"/>
    <property type="project" value="TreeGrafter"/>
</dbReference>
<keyword evidence="3 5" id="KW-1133">Transmembrane helix</keyword>
<sequence>MLDTSIANLALVKIAPDLGIMVYNAAWIITAFGAGLVISFPLTSALSRCYCNDLLFVLASVVVILSSLGCGFAFSDVDFIIFRFLQGLSSGFLIVLSQSILFKIMGEDKRAMAVALWSSAISLAPIVGPVIGGFVIQYFSWRWLFLINFPLMIVCLIFLVDELEPKLKKNDGSSKVNYAALIAFAVAIASIQYVLDFGEKLNWFSNIGILLCTVTFVVGMVLFYFFNKRNGLEVFDFAVFKDGNFSAAMAVMVVGNGLIFASLIVLPIWLQMNYKMPAMNAGIVVAIGSAVAGLLSPFVGKYVRKEWYFFTALVSLILTGISFFMMSQYTLDATFSQLASARVVAGLGIVLFATPLTAMSLLSITSDKVINANSISMCLRITSSNVFIALGFIQLQSQQHYTYESLLSNIQRPFIDAHFDHAFEYGSYLSDLVATLAMSSIFRSSGVTFFILVVVLLLTRYYLNSTRKVSEKEVVEKA</sequence>
<feature type="transmembrane region" description="Helical" evidence="5">
    <location>
        <begin position="343"/>
        <end position="365"/>
    </location>
</feature>
<evidence type="ECO:0000313" key="7">
    <source>
        <dbReference type="EMBL" id="OHU89734.1"/>
    </source>
</evidence>
<name>A0A1S1MWG3_9GAMM</name>
<dbReference type="InterPro" id="IPR011701">
    <property type="entry name" value="MFS"/>
</dbReference>
<keyword evidence="2 5" id="KW-0812">Transmembrane</keyword>
<feature type="transmembrane region" description="Helical" evidence="5">
    <location>
        <begin position="114"/>
        <end position="135"/>
    </location>
</feature>
<evidence type="ECO:0000256" key="4">
    <source>
        <dbReference type="ARBA" id="ARBA00023136"/>
    </source>
</evidence>
<reference evidence="7 8" key="1">
    <citation type="submission" date="2016-09" db="EMBL/GenBank/DDBJ databases">
        <title>Pseudoalteromonas amylolytica sp. nov., isolated from the surface seawater.</title>
        <authorList>
            <person name="Wu Y.-H."/>
            <person name="Cheng H."/>
            <person name="Jin X.-B."/>
            <person name="Wang C.-S."/>
            <person name="Xu X.-W."/>
        </authorList>
    </citation>
    <scope>NUCLEOTIDE SEQUENCE [LARGE SCALE GENOMIC DNA]</scope>
    <source>
        <strain evidence="7 8">JW1</strain>
    </source>
</reference>
<feature type="transmembrane region" description="Helical" evidence="5">
    <location>
        <begin position="80"/>
        <end position="102"/>
    </location>
</feature>
<feature type="transmembrane region" description="Helical" evidence="5">
    <location>
        <begin position="141"/>
        <end position="160"/>
    </location>
</feature>
<feature type="transmembrane region" description="Helical" evidence="5">
    <location>
        <begin position="307"/>
        <end position="331"/>
    </location>
</feature>
<dbReference type="EMBL" id="MKJU01000028">
    <property type="protein sequence ID" value="OHU89734.1"/>
    <property type="molecule type" value="Genomic_DNA"/>
</dbReference>
<dbReference type="PROSITE" id="PS50850">
    <property type="entry name" value="MFS"/>
    <property type="match status" value="1"/>
</dbReference>
<evidence type="ECO:0000256" key="3">
    <source>
        <dbReference type="ARBA" id="ARBA00022989"/>
    </source>
</evidence>
<protein>
    <recommendedName>
        <fullName evidence="6">Major facilitator superfamily (MFS) profile domain-containing protein</fullName>
    </recommendedName>
</protein>
<feature type="transmembrane region" description="Helical" evidence="5">
    <location>
        <begin position="176"/>
        <end position="195"/>
    </location>
</feature>
<accession>A0A1S1MWG3</accession>
<dbReference type="SUPFAM" id="SSF103473">
    <property type="entry name" value="MFS general substrate transporter"/>
    <property type="match status" value="1"/>
</dbReference>
<evidence type="ECO:0000256" key="1">
    <source>
        <dbReference type="ARBA" id="ARBA00004141"/>
    </source>
</evidence>
<dbReference type="Proteomes" id="UP000179786">
    <property type="component" value="Unassembled WGS sequence"/>
</dbReference>
<feature type="transmembrane region" description="Helical" evidence="5">
    <location>
        <begin position="276"/>
        <end position="295"/>
    </location>
</feature>
<dbReference type="Gene3D" id="1.20.1250.20">
    <property type="entry name" value="MFS general substrate transporter like domains"/>
    <property type="match status" value="1"/>
</dbReference>
<feature type="domain" description="Major facilitator superfamily (MFS) profile" evidence="6">
    <location>
        <begin position="1"/>
        <end position="478"/>
    </location>
</feature>
<organism evidence="7 8">
    <name type="scientific">Pseudoalteromonas amylolytica</name>
    <dbReference type="NCBI Taxonomy" id="1859457"/>
    <lineage>
        <taxon>Bacteria</taxon>
        <taxon>Pseudomonadati</taxon>
        <taxon>Pseudomonadota</taxon>
        <taxon>Gammaproteobacteria</taxon>
        <taxon>Alteromonadales</taxon>
        <taxon>Pseudoalteromonadaceae</taxon>
        <taxon>Pseudoalteromonas</taxon>
    </lineage>
</organism>
<feature type="transmembrane region" description="Helical" evidence="5">
    <location>
        <begin position="377"/>
        <end position="395"/>
    </location>
</feature>
<feature type="transmembrane region" description="Helical" evidence="5">
    <location>
        <begin position="54"/>
        <end position="74"/>
    </location>
</feature>
<dbReference type="Pfam" id="PF07690">
    <property type="entry name" value="MFS_1"/>
    <property type="match status" value="1"/>
</dbReference>
<gene>
    <name evidence="7" type="ORF">BET10_16585</name>
</gene>
<feature type="transmembrane region" description="Helical" evidence="5">
    <location>
        <begin position="247"/>
        <end position="270"/>
    </location>
</feature>
<dbReference type="InterPro" id="IPR036259">
    <property type="entry name" value="MFS_trans_sf"/>
</dbReference>
<feature type="transmembrane region" description="Helical" evidence="5">
    <location>
        <begin position="20"/>
        <end position="42"/>
    </location>
</feature>
<dbReference type="STRING" id="1859457.BET10_16585"/>
<feature type="transmembrane region" description="Helical" evidence="5">
    <location>
        <begin position="207"/>
        <end position="226"/>
    </location>
</feature>
<dbReference type="AlphaFoldDB" id="A0A1S1MWG3"/>
<keyword evidence="4 5" id="KW-0472">Membrane</keyword>